<dbReference type="Proteomes" id="UP000032180">
    <property type="component" value="Chromosome 11"/>
</dbReference>
<accession>A0A0D9XT57</accession>
<dbReference type="AlphaFoldDB" id="A0A0D9XT57"/>
<keyword evidence="2" id="KW-1185">Reference proteome</keyword>
<name>A0A0D9XT57_9ORYZ</name>
<evidence type="ECO:0000313" key="2">
    <source>
        <dbReference type="Proteomes" id="UP000032180"/>
    </source>
</evidence>
<evidence type="ECO:0000313" key="1">
    <source>
        <dbReference type="EnsemblPlants" id="LPERR11G13510.1"/>
    </source>
</evidence>
<proteinExistence type="predicted"/>
<dbReference type="HOGENOM" id="CLU_2609489_0_0_1"/>
<reference evidence="1 2" key="1">
    <citation type="submission" date="2012-08" db="EMBL/GenBank/DDBJ databases">
        <title>Oryza genome evolution.</title>
        <authorList>
            <person name="Wing R.A."/>
        </authorList>
    </citation>
    <scope>NUCLEOTIDE SEQUENCE</scope>
</reference>
<protein>
    <submittedName>
        <fullName evidence="1">Uncharacterized protein</fullName>
    </submittedName>
</protein>
<reference evidence="1" key="3">
    <citation type="submission" date="2015-04" db="UniProtKB">
        <authorList>
            <consortium name="EnsemblPlants"/>
        </authorList>
    </citation>
    <scope>IDENTIFICATION</scope>
</reference>
<sequence length="79" mass="8701">MSGGLLGDAAEEEFRRQNETGVFEVDLLLSGEVTNYPLVIVRKVGARCALRLQIAPPGPEVVVFHQVNCEPAKPDKMFF</sequence>
<dbReference type="EnsemblPlants" id="LPERR11G13510.1">
    <property type="protein sequence ID" value="LPERR11G13510.1"/>
    <property type="gene ID" value="LPERR11G13510"/>
</dbReference>
<organism evidence="1 2">
    <name type="scientific">Leersia perrieri</name>
    <dbReference type="NCBI Taxonomy" id="77586"/>
    <lineage>
        <taxon>Eukaryota</taxon>
        <taxon>Viridiplantae</taxon>
        <taxon>Streptophyta</taxon>
        <taxon>Embryophyta</taxon>
        <taxon>Tracheophyta</taxon>
        <taxon>Spermatophyta</taxon>
        <taxon>Magnoliopsida</taxon>
        <taxon>Liliopsida</taxon>
        <taxon>Poales</taxon>
        <taxon>Poaceae</taxon>
        <taxon>BOP clade</taxon>
        <taxon>Oryzoideae</taxon>
        <taxon>Oryzeae</taxon>
        <taxon>Oryzinae</taxon>
        <taxon>Leersia</taxon>
    </lineage>
</organism>
<reference evidence="2" key="2">
    <citation type="submission" date="2013-12" db="EMBL/GenBank/DDBJ databases">
        <authorList>
            <person name="Yu Y."/>
            <person name="Lee S."/>
            <person name="de Baynast K."/>
            <person name="Wissotski M."/>
            <person name="Liu L."/>
            <person name="Talag J."/>
            <person name="Goicoechea J."/>
            <person name="Angelova A."/>
            <person name="Jetty R."/>
            <person name="Kudrna D."/>
            <person name="Golser W."/>
            <person name="Rivera L."/>
            <person name="Zhang J."/>
            <person name="Wing R."/>
        </authorList>
    </citation>
    <scope>NUCLEOTIDE SEQUENCE</scope>
</reference>
<dbReference type="Gramene" id="LPERR11G13510.1">
    <property type="protein sequence ID" value="LPERR11G13510.1"/>
    <property type="gene ID" value="LPERR11G13510"/>
</dbReference>